<sequence>MTTLADPVPGGRPGDLRRGAALTADLAARGVHGIVLAYVDTAGICRVKTIPVARLEPAVAWGVGMSPVFDTFLADDSIVTTDVLGSPDGDLRLYPDLDQLVPLAGQPGWAWAPVDRITQEGERHPGCARTFLRGIVADAAERHGLTFKAAVEVEWALGLGSAPGEGFVPAVSGPAYGAVRQVELSDCAADLLAALAAQGVDVDQIHPEYAAGQFEVSVGALDPVAAADRSVLVRQTIRAVAQRHGLRVSFAPAVLAEGVGNGGHLHLSCWRDGVNLHAGGEGRYGMTAAAESFVAGVLARLPALTAVTAPSPASYLRLRPSQWAGVFTAWGRETREAALRIVTGTAGRRDQEANLEVKPVDLAANPYLALGCVIAAGLDGMTASRPLPREITGDPARYAPDEAAALGVQRLPQSLPQAVRAGVPGRPGAAGRARPGPGGRGDRRTARGGGGRRRTGRRAGGGRLPLEVLTMPAPGPVHEALAALPLVDHHCHGAVTADLAPEEFESLITEGEAWPGVSPFDSPVGVAVRRHCAPLLDLPRHAAPADYLARRSALGWREVNRRFLTAAGAEVFCVDTGYAPHPVTSPAELAEASGGAAHEVVRLERIAEEVAARGGPAGAYATAFRAAALEAVRRPGVVAVKSVAAYRTGFVLAPERPTDAEVARAAGHWFARGGRLDDPVLVRHLLWTAVGLGLPLQLHTGFGDADLRLHRADPALLTDWLRLTAGTIPVLLLHCWPYHRQAAYLAGVFEQVYLDVGLALHYTGPARSRAVLEEALEITPFRKLLYSSDAYGVAEFHHLGALCFRRGLAETLQARVDADELSLPDALRIAAWTGRDNARRLYRLPTNDPARD</sequence>
<accession>A0ABS4LW27</accession>
<dbReference type="SMART" id="SM01230">
    <property type="entry name" value="Gln-synt_C"/>
    <property type="match status" value="1"/>
</dbReference>
<dbReference type="InterPro" id="IPR036651">
    <property type="entry name" value="Gln_synt_N_sf"/>
</dbReference>
<dbReference type="InterPro" id="IPR032466">
    <property type="entry name" value="Metal_Hydrolase"/>
</dbReference>
<dbReference type="GO" id="GO:0016787">
    <property type="term" value="F:hydrolase activity"/>
    <property type="evidence" value="ECO:0007669"/>
    <property type="project" value="UniProtKB-KW"/>
</dbReference>
<dbReference type="Proteomes" id="UP001519309">
    <property type="component" value="Unassembled WGS sequence"/>
</dbReference>
<dbReference type="InterPro" id="IPR006680">
    <property type="entry name" value="Amidohydro-rel"/>
</dbReference>
<dbReference type="PANTHER" id="PTHR43383:SF2">
    <property type="entry name" value="AMIDOHYDROLASE 2 FAMILY PROTEIN"/>
    <property type="match status" value="1"/>
</dbReference>
<evidence type="ECO:0000259" key="4">
    <source>
        <dbReference type="PROSITE" id="PS51986"/>
    </source>
</evidence>
<dbReference type="Gene3D" id="3.10.20.70">
    <property type="entry name" value="Glutamine synthetase, N-terminal domain"/>
    <property type="match status" value="1"/>
</dbReference>
<evidence type="ECO:0000313" key="6">
    <source>
        <dbReference type="EMBL" id="MBP2051627.1"/>
    </source>
</evidence>
<dbReference type="SUPFAM" id="SSF55931">
    <property type="entry name" value="Glutamine synthetase/guanido kinase"/>
    <property type="match status" value="1"/>
</dbReference>
<dbReference type="InterPro" id="IPR008147">
    <property type="entry name" value="Gln_synt_N"/>
</dbReference>
<proteinExistence type="inferred from homology"/>
<dbReference type="InterPro" id="IPR008146">
    <property type="entry name" value="Gln_synth_cat_dom"/>
</dbReference>
<protein>
    <submittedName>
        <fullName evidence="6">Glutamine synthetase/predicted TIM-barrel fold metal-dependent hydrolase</fullName>
    </submittedName>
</protein>
<dbReference type="Pfam" id="PF04909">
    <property type="entry name" value="Amidohydro_2"/>
    <property type="match status" value="1"/>
</dbReference>
<organism evidence="6 7">
    <name type="scientific">Streptomyces griseochromogenes</name>
    <dbReference type="NCBI Taxonomy" id="68214"/>
    <lineage>
        <taxon>Bacteria</taxon>
        <taxon>Bacillati</taxon>
        <taxon>Actinomycetota</taxon>
        <taxon>Actinomycetes</taxon>
        <taxon>Kitasatosporales</taxon>
        <taxon>Streptomycetaceae</taxon>
        <taxon>Streptomyces</taxon>
    </lineage>
</organism>
<feature type="region of interest" description="Disordered" evidence="3">
    <location>
        <begin position="419"/>
        <end position="467"/>
    </location>
</feature>
<evidence type="ECO:0000313" key="7">
    <source>
        <dbReference type="Proteomes" id="UP001519309"/>
    </source>
</evidence>
<dbReference type="PANTHER" id="PTHR43383">
    <property type="entry name" value="NODULIN 6"/>
    <property type="match status" value="1"/>
</dbReference>
<dbReference type="PROSITE" id="PS51987">
    <property type="entry name" value="GS_CATALYTIC"/>
    <property type="match status" value="1"/>
</dbReference>
<dbReference type="PROSITE" id="PS51986">
    <property type="entry name" value="GS_BETA_GRASP"/>
    <property type="match status" value="1"/>
</dbReference>
<feature type="domain" description="GS catalytic" evidence="5">
    <location>
        <begin position="128"/>
        <end position="381"/>
    </location>
</feature>
<evidence type="ECO:0000259" key="5">
    <source>
        <dbReference type="PROSITE" id="PS51987"/>
    </source>
</evidence>
<dbReference type="Pfam" id="PF00120">
    <property type="entry name" value="Gln-synt_C"/>
    <property type="match status" value="1"/>
</dbReference>
<keyword evidence="6" id="KW-0378">Hydrolase</keyword>
<evidence type="ECO:0000256" key="2">
    <source>
        <dbReference type="RuleBase" id="RU000384"/>
    </source>
</evidence>
<reference evidence="6 7" key="1">
    <citation type="submission" date="2021-03" db="EMBL/GenBank/DDBJ databases">
        <title>Genomic Encyclopedia of Type Strains, Phase IV (KMG-IV): sequencing the most valuable type-strain genomes for metagenomic binning, comparative biology and taxonomic classification.</title>
        <authorList>
            <person name="Goeker M."/>
        </authorList>
    </citation>
    <scope>NUCLEOTIDE SEQUENCE [LARGE SCALE GENOMIC DNA]</scope>
    <source>
        <strain evidence="6 7">DSM 40499</strain>
    </source>
</reference>
<comment type="similarity">
    <text evidence="1 2">Belongs to the glutamine synthetase family.</text>
</comment>
<dbReference type="Gene3D" id="3.20.20.140">
    <property type="entry name" value="Metal-dependent hydrolases"/>
    <property type="match status" value="1"/>
</dbReference>
<dbReference type="SUPFAM" id="SSF51556">
    <property type="entry name" value="Metallo-dependent hydrolases"/>
    <property type="match status" value="1"/>
</dbReference>
<feature type="domain" description="GS beta-grasp" evidence="4">
    <location>
        <begin position="29"/>
        <end position="121"/>
    </location>
</feature>
<keyword evidence="7" id="KW-1185">Reference proteome</keyword>
<dbReference type="InterPro" id="IPR014746">
    <property type="entry name" value="Gln_synth/guanido_kin_cat_dom"/>
</dbReference>
<name>A0ABS4LW27_9ACTN</name>
<evidence type="ECO:0000256" key="3">
    <source>
        <dbReference type="SAM" id="MobiDB-lite"/>
    </source>
</evidence>
<feature type="compositionally biased region" description="Low complexity" evidence="3">
    <location>
        <begin position="419"/>
        <end position="435"/>
    </location>
</feature>
<dbReference type="EMBL" id="JAGGLP010000008">
    <property type="protein sequence ID" value="MBP2051627.1"/>
    <property type="molecule type" value="Genomic_DNA"/>
</dbReference>
<evidence type="ECO:0000256" key="1">
    <source>
        <dbReference type="PROSITE-ProRule" id="PRU01330"/>
    </source>
</evidence>
<gene>
    <name evidence="6" type="ORF">J2Z21_004598</name>
</gene>
<comment type="caution">
    <text evidence="6">The sequence shown here is derived from an EMBL/GenBank/DDBJ whole genome shotgun (WGS) entry which is preliminary data.</text>
</comment>
<dbReference type="Gene3D" id="3.30.590.10">
    <property type="entry name" value="Glutamine synthetase/guanido kinase, catalytic domain"/>
    <property type="match status" value="1"/>
</dbReference>